<dbReference type="InterPro" id="IPR036390">
    <property type="entry name" value="WH_DNA-bd_sf"/>
</dbReference>
<dbReference type="InterPro" id="IPR005818">
    <property type="entry name" value="Histone_H1/H5_H15"/>
</dbReference>
<dbReference type="SMART" id="SM00526">
    <property type="entry name" value="H15"/>
    <property type="match status" value="1"/>
</dbReference>
<dbReference type="GO" id="GO:0006334">
    <property type="term" value="P:nucleosome assembly"/>
    <property type="evidence" value="ECO:0007669"/>
    <property type="project" value="InterPro"/>
</dbReference>
<protein>
    <recommendedName>
        <fullName evidence="9">MYB transcription factor</fullName>
    </recommendedName>
</protein>
<dbReference type="PANTHER" id="PTHR46267">
    <property type="entry name" value="SINGLE MYB HISTONE 4"/>
    <property type="match status" value="1"/>
</dbReference>
<evidence type="ECO:0000256" key="5">
    <source>
        <dbReference type="ARBA" id="ARBA00023054"/>
    </source>
</evidence>
<accession>A0A2K3PGC6</accession>
<dbReference type="GO" id="GO:0003691">
    <property type="term" value="F:double-stranded telomeric DNA binding"/>
    <property type="evidence" value="ECO:0007669"/>
    <property type="project" value="InterPro"/>
</dbReference>
<feature type="region of interest" description="Disordered" evidence="10">
    <location>
        <begin position="215"/>
        <end position="239"/>
    </location>
</feature>
<comment type="caution">
    <text evidence="14">The sequence shown here is derived from an EMBL/GenBank/DDBJ whole genome shotgun (WGS) entry which is preliminary data.</text>
</comment>
<evidence type="ECO:0000259" key="11">
    <source>
        <dbReference type="PROSITE" id="PS50090"/>
    </source>
</evidence>
<dbReference type="GO" id="GO:0005730">
    <property type="term" value="C:nucleolus"/>
    <property type="evidence" value="ECO:0007669"/>
    <property type="project" value="UniProtKB-SubCell"/>
</dbReference>
<reference evidence="14 15" key="2">
    <citation type="journal article" date="2017" name="Front. Plant Sci.">
        <title>Gene Classification and Mining of Molecular Markers Useful in Red Clover (Trifolium pratense) Breeding.</title>
        <authorList>
            <person name="Istvanek J."/>
            <person name="Dluhosova J."/>
            <person name="Dluhos P."/>
            <person name="Patkova L."/>
            <person name="Nedelnik J."/>
            <person name="Repkova J."/>
        </authorList>
    </citation>
    <scope>NUCLEOTIDE SEQUENCE [LARGE SCALE GENOMIC DNA]</scope>
    <source>
        <strain evidence="15">cv. Tatra</strain>
        <tissue evidence="14">Young leaves</tissue>
    </source>
</reference>
<dbReference type="FunFam" id="1.10.10.60:FF:000168">
    <property type="entry name" value="Telomere repeat-binding factor 1"/>
    <property type="match status" value="1"/>
</dbReference>
<evidence type="ECO:0000259" key="12">
    <source>
        <dbReference type="PROSITE" id="PS51294"/>
    </source>
</evidence>
<dbReference type="InterPro" id="IPR036388">
    <property type="entry name" value="WH-like_DNA-bd_sf"/>
</dbReference>
<feature type="domain" description="HTH myb-type" evidence="12">
    <location>
        <begin position="1"/>
        <end position="62"/>
    </location>
</feature>
<name>A0A2K3PGC6_TRIPR</name>
<evidence type="ECO:0000313" key="14">
    <source>
        <dbReference type="EMBL" id="PNY14342.1"/>
    </source>
</evidence>
<dbReference type="InterPro" id="IPR001005">
    <property type="entry name" value="SANT/Myb"/>
</dbReference>
<keyword evidence="8" id="KW-0539">Nucleus</keyword>
<feature type="region of interest" description="Disordered" evidence="10">
    <location>
        <begin position="113"/>
        <end position="146"/>
    </location>
</feature>
<evidence type="ECO:0000256" key="2">
    <source>
        <dbReference type="ARBA" id="ARBA00004604"/>
    </source>
</evidence>
<evidence type="ECO:0000256" key="3">
    <source>
        <dbReference type="ARBA" id="ARBA00022454"/>
    </source>
</evidence>
<dbReference type="STRING" id="57577.A0A2K3PGC6"/>
<organism evidence="14 15">
    <name type="scientific">Trifolium pratense</name>
    <name type="common">Red clover</name>
    <dbReference type="NCBI Taxonomy" id="57577"/>
    <lineage>
        <taxon>Eukaryota</taxon>
        <taxon>Viridiplantae</taxon>
        <taxon>Streptophyta</taxon>
        <taxon>Embryophyta</taxon>
        <taxon>Tracheophyta</taxon>
        <taxon>Spermatophyta</taxon>
        <taxon>Magnoliopsida</taxon>
        <taxon>eudicotyledons</taxon>
        <taxon>Gunneridae</taxon>
        <taxon>Pentapetalae</taxon>
        <taxon>rosids</taxon>
        <taxon>fabids</taxon>
        <taxon>Fabales</taxon>
        <taxon>Fabaceae</taxon>
        <taxon>Papilionoideae</taxon>
        <taxon>50 kb inversion clade</taxon>
        <taxon>NPAAA clade</taxon>
        <taxon>Hologalegina</taxon>
        <taxon>IRL clade</taxon>
        <taxon>Trifolieae</taxon>
        <taxon>Trifolium</taxon>
    </lineage>
</organism>
<dbReference type="PROSITE" id="PS51504">
    <property type="entry name" value="H15"/>
    <property type="match status" value="1"/>
</dbReference>
<dbReference type="Pfam" id="PF00538">
    <property type="entry name" value="Linker_histone"/>
    <property type="match status" value="1"/>
</dbReference>
<dbReference type="PROSITE" id="PS50090">
    <property type="entry name" value="MYB_LIKE"/>
    <property type="match status" value="1"/>
</dbReference>
<keyword evidence="3" id="KW-0158">Chromosome</keyword>
<dbReference type="Proteomes" id="UP000236291">
    <property type="component" value="Unassembled WGS sequence"/>
</dbReference>
<keyword evidence="7" id="KW-0804">Transcription</keyword>
<keyword evidence="6" id="KW-0238">DNA-binding</keyword>
<dbReference type="AlphaFoldDB" id="A0A2K3PGC6"/>
<keyword evidence="4" id="KW-0805">Transcription regulation</keyword>
<sequence length="311" mass="34152">MGNQKQKWTAEEEEALQVGVQRYGAGKWKNILRDPELQPKLISRSNIDLKDKWRNLNVFPGQTANAKARATPKAKPSPSVAPVNATLSPSPVTVITAAATPSPATTPAPVNATTLHNVSPVPQTTQFQTQTPTRRPPQNDDDAKIPPKYNSMIFEALSTLKDTNGSDLSAIVSFIEQKHNLPQNPNFRKTLGSKLRRLVSQGKLDKVQNGYKLKDTAIETKPADDTKPPAPKEEMDPPVSINTSAYDDAMREAAETVAIRIAEAEHRSFLAAAAVKEAERYAKFDEENDAMLKFAEELLEKCKLGGNVRFA</sequence>
<feature type="domain" description="H15" evidence="13">
    <location>
        <begin position="145"/>
        <end position="215"/>
    </location>
</feature>
<dbReference type="EMBL" id="ASHM01006776">
    <property type="protein sequence ID" value="PNY14342.1"/>
    <property type="molecule type" value="Genomic_DNA"/>
</dbReference>
<dbReference type="InterPro" id="IPR009057">
    <property type="entry name" value="Homeodomain-like_sf"/>
</dbReference>
<evidence type="ECO:0000256" key="6">
    <source>
        <dbReference type="ARBA" id="ARBA00023125"/>
    </source>
</evidence>
<dbReference type="Pfam" id="PF00249">
    <property type="entry name" value="Myb_DNA-binding"/>
    <property type="match status" value="1"/>
</dbReference>
<dbReference type="SUPFAM" id="SSF46689">
    <property type="entry name" value="Homeodomain-like"/>
    <property type="match status" value="1"/>
</dbReference>
<feature type="domain" description="Myb-like" evidence="11">
    <location>
        <begin position="1"/>
        <end position="57"/>
    </location>
</feature>
<dbReference type="CDD" id="cd11660">
    <property type="entry name" value="SANT_TRF"/>
    <property type="match status" value="1"/>
</dbReference>
<proteinExistence type="predicted"/>
<evidence type="ECO:0000256" key="9">
    <source>
        <dbReference type="ARBA" id="ARBA00032813"/>
    </source>
</evidence>
<dbReference type="OrthoDB" id="608866at2759"/>
<keyword evidence="5" id="KW-0175">Coiled coil</keyword>
<dbReference type="InterPro" id="IPR044597">
    <property type="entry name" value="SMH1-6"/>
</dbReference>
<dbReference type="CDD" id="cd00073">
    <property type="entry name" value="H15"/>
    <property type="match status" value="1"/>
</dbReference>
<dbReference type="Gene3D" id="1.10.10.10">
    <property type="entry name" value="Winged helix-like DNA-binding domain superfamily/Winged helix DNA-binding domain"/>
    <property type="match status" value="1"/>
</dbReference>
<dbReference type="InterPro" id="IPR017930">
    <property type="entry name" value="Myb_dom"/>
</dbReference>
<dbReference type="SMART" id="SM00717">
    <property type="entry name" value="SANT"/>
    <property type="match status" value="1"/>
</dbReference>
<dbReference type="PANTHER" id="PTHR46267:SF15">
    <property type="entry name" value="WINGED HELIX-TURN-HELIX TRANSCRIPTION REPRESSOR DNA-BINDING PROTEIN-RELATED"/>
    <property type="match status" value="1"/>
</dbReference>
<evidence type="ECO:0000256" key="4">
    <source>
        <dbReference type="ARBA" id="ARBA00023015"/>
    </source>
</evidence>
<evidence type="ECO:0000256" key="8">
    <source>
        <dbReference type="ARBA" id="ARBA00023242"/>
    </source>
</evidence>
<reference evidence="14 15" key="1">
    <citation type="journal article" date="2014" name="Am. J. Bot.">
        <title>Genome assembly and annotation for red clover (Trifolium pratense; Fabaceae).</title>
        <authorList>
            <person name="Istvanek J."/>
            <person name="Jaros M."/>
            <person name="Krenek A."/>
            <person name="Repkova J."/>
        </authorList>
    </citation>
    <scope>NUCLEOTIDE SEQUENCE [LARGE SCALE GENOMIC DNA]</scope>
    <source>
        <strain evidence="15">cv. Tatra</strain>
        <tissue evidence="14">Young leaves</tissue>
    </source>
</reference>
<comment type="subcellular location">
    <subcellularLocation>
        <location evidence="1">Chromosome</location>
    </subcellularLocation>
    <subcellularLocation>
        <location evidence="2">Nucleus</location>
        <location evidence="2">Nucleolus</location>
    </subcellularLocation>
</comment>
<evidence type="ECO:0000256" key="7">
    <source>
        <dbReference type="ARBA" id="ARBA00023163"/>
    </source>
</evidence>
<evidence type="ECO:0000256" key="1">
    <source>
        <dbReference type="ARBA" id="ARBA00004286"/>
    </source>
</evidence>
<feature type="compositionally biased region" description="Low complexity" evidence="10">
    <location>
        <begin position="113"/>
        <end position="133"/>
    </location>
</feature>
<gene>
    <name evidence="14" type="ORF">L195_g011022</name>
</gene>
<evidence type="ECO:0000313" key="15">
    <source>
        <dbReference type="Proteomes" id="UP000236291"/>
    </source>
</evidence>
<dbReference type="SUPFAM" id="SSF46785">
    <property type="entry name" value="Winged helix' DNA-binding domain"/>
    <property type="match status" value="1"/>
</dbReference>
<dbReference type="GO" id="GO:0000786">
    <property type="term" value="C:nucleosome"/>
    <property type="evidence" value="ECO:0007669"/>
    <property type="project" value="InterPro"/>
</dbReference>
<dbReference type="Gene3D" id="1.10.246.220">
    <property type="match status" value="1"/>
</dbReference>
<dbReference type="PROSITE" id="PS51294">
    <property type="entry name" value="HTH_MYB"/>
    <property type="match status" value="1"/>
</dbReference>
<evidence type="ECO:0000259" key="13">
    <source>
        <dbReference type="PROSITE" id="PS51504"/>
    </source>
</evidence>
<evidence type="ECO:0000256" key="10">
    <source>
        <dbReference type="SAM" id="MobiDB-lite"/>
    </source>
</evidence>
<feature type="region of interest" description="Disordered" evidence="10">
    <location>
        <begin position="62"/>
        <end position="84"/>
    </location>
</feature>
<feature type="compositionally biased region" description="Basic and acidic residues" evidence="10">
    <location>
        <begin position="215"/>
        <end position="235"/>
    </location>
</feature>